<gene>
    <name evidence="1" type="ORF">H0E87_030377</name>
</gene>
<protein>
    <submittedName>
        <fullName evidence="1">Uncharacterized protein</fullName>
    </submittedName>
</protein>
<accession>A0A8T2WIY7</accession>
<evidence type="ECO:0000313" key="1">
    <source>
        <dbReference type="EMBL" id="KAH8480113.1"/>
    </source>
</evidence>
<organism evidence="1 2">
    <name type="scientific">Populus deltoides</name>
    <name type="common">Eastern poplar</name>
    <name type="synonym">Eastern cottonwood</name>
    <dbReference type="NCBI Taxonomy" id="3696"/>
    <lineage>
        <taxon>Eukaryota</taxon>
        <taxon>Viridiplantae</taxon>
        <taxon>Streptophyta</taxon>
        <taxon>Embryophyta</taxon>
        <taxon>Tracheophyta</taxon>
        <taxon>Spermatophyta</taxon>
        <taxon>Magnoliopsida</taxon>
        <taxon>eudicotyledons</taxon>
        <taxon>Gunneridae</taxon>
        <taxon>Pentapetalae</taxon>
        <taxon>rosids</taxon>
        <taxon>fabids</taxon>
        <taxon>Malpighiales</taxon>
        <taxon>Salicaceae</taxon>
        <taxon>Saliceae</taxon>
        <taxon>Populus</taxon>
    </lineage>
</organism>
<dbReference type="PANTHER" id="PTHR35497:SF1">
    <property type="entry name" value="ACYL-UDP-N-ACETYLGLUCOSAMINE O-ACYLTRANSFERASE"/>
    <property type="match status" value="1"/>
</dbReference>
<keyword evidence="2" id="KW-1185">Reference proteome</keyword>
<comment type="caution">
    <text evidence="1">The sequence shown here is derived from an EMBL/GenBank/DDBJ whole genome shotgun (WGS) entry which is preliminary data.</text>
</comment>
<dbReference type="PANTHER" id="PTHR35497">
    <property type="entry name" value="ACYL-UDP-N-ACETYLGLUCOSAMINE O-ACYLTRANSFERASE"/>
    <property type="match status" value="1"/>
</dbReference>
<reference evidence="1" key="1">
    <citation type="journal article" date="2021" name="J. Hered.">
        <title>Genome Assembly of Salicaceae Populus deltoides (Eastern Cottonwood) I-69 Based on Nanopore Sequencing and Hi-C Technologies.</title>
        <authorList>
            <person name="Bai S."/>
            <person name="Wu H."/>
            <person name="Zhang J."/>
            <person name="Pan Z."/>
            <person name="Zhao W."/>
            <person name="Li Z."/>
            <person name="Tong C."/>
        </authorList>
    </citation>
    <scope>NUCLEOTIDE SEQUENCE</scope>
    <source>
        <tissue evidence="1">Leaf</tissue>
    </source>
</reference>
<feature type="non-terminal residue" evidence="1">
    <location>
        <position position="1"/>
    </location>
</feature>
<dbReference type="Proteomes" id="UP000807159">
    <property type="component" value="Chromosome 19"/>
</dbReference>
<dbReference type="AlphaFoldDB" id="A0A8T2WIY7"/>
<evidence type="ECO:0000313" key="2">
    <source>
        <dbReference type="Proteomes" id="UP000807159"/>
    </source>
</evidence>
<proteinExistence type="predicted"/>
<dbReference type="EMBL" id="JACEGQ020000019">
    <property type="protein sequence ID" value="KAH8480113.1"/>
    <property type="molecule type" value="Genomic_DNA"/>
</dbReference>
<sequence length="106" mass="12061">IYEKDDGSNEISRIWCECLGKKSSNDEDRIKVWDHDFSVVTYAYDYDLGRRGIFDDVKLLLSSSSPVLENFLVRNRKTGKLACSSRNVHGVTFSIFPVISSGLCYL</sequence>
<name>A0A8T2WIY7_POPDE</name>